<dbReference type="SMART" id="SM00347">
    <property type="entry name" value="HTH_MARR"/>
    <property type="match status" value="1"/>
</dbReference>
<reference evidence="5 6" key="1">
    <citation type="submission" date="2018-07" db="EMBL/GenBank/DDBJ databases">
        <title>Phylogenomic Insights into understanding Host Adaptation of Lactobacillus reuteri by a novel species, Lactobacillus spp. M31.</title>
        <authorList>
            <person name="Sharma S."/>
            <person name="Patil P."/>
            <person name="Korpole S."/>
            <person name="Patil P.B."/>
        </authorList>
    </citation>
    <scope>NUCLEOTIDE SEQUENCE [LARGE SCALE GENOMIC DNA]</scope>
    <source>
        <strain evidence="5 6">M31</strain>
    </source>
</reference>
<accession>A0ABR8P487</accession>
<sequence>MTGHDELIKELFSFSSELHQKTVQAHQAHSTFIGRGKILCLLAKHDYIYQNQLAKFAKIKPGSLTQILEKMETDHLIIRKRDQRDRRLIYVKLSHEGKKQLARNEQYHREFQEFMTAPLSEAEIEQFISTLKILRGRFNEYIKQKEMGKK</sequence>
<keyword evidence="2" id="KW-0238">DNA-binding</keyword>
<keyword evidence="1" id="KW-0805">Transcription regulation</keyword>
<dbReference type="Pfam" id="PF01047">
    <property type="entry name" value="MarR"/>
    <property type="match status" value="1"/>
</dbReference>
<name>A0ABR8P487_9LACO</name>
<dbReference type="Proteomes" id="UP000704341">
    <property type="component" value="Unassembled WGS sequence"/>
</dbReference>
<dbReference type="InterPro" id="IPR000835">
    <property type="entry name" value="HTH_MarR-typ"/>
</dbReference>
<proteinExistence type="predicted"/>
<evidence type="ECO:0000256" key="1">
    <source>
        <dbReference type="ARBA" id="ARBA00023015"/>
    </source>
</evidence>
<protein>
    <submittedName>
        <fullName evidence="5">MarR family transcriptional regulator</fullName>
    </submittedName>
</protein>
<evidence type="ECO:0000256" key="2">
    <source>
        <dbReference type="ARBA" id="ARBA00023125"/>
    </source>
</evidence>
<evidence type="ECO:0000259" key="4">
    <source>
        <dbReference type="PROSITE" id="PS50995"/>
    </source>
</evidence>
<feature type="domain" description="HTH marR-type" evidence="4">
    <location>
        <begin position="4"/>
        <end position="136"/>
    </location>
</feature>
<evidence type="ECO:0000313" key="5">
    <source>
        <dbReference type="EMBL" id="MBD5805795.1"/>
    </source>
</evidence>
<dbReference type="PANTHER" id="PTHR42756:SF1">
    <property type="entry name" value="TRANSCRIPTIONAL REPRESSOR OF EMRAB OPERON"/>
    <property type="match status" value="1"/>
</dbReference>
<evidence type="ECO:0000313" key="6">
    <source>
        <dbReference type="Proteomes" id="UP000704341"/>
    </source>
</evidence>
<dbReference type="Gene3D" id="1.10.10.10">
    <property type="entry name" value="Winged helix-like DNA-binding domain superfamily/Winged helix DNA-binding domain"/>
    <property type="match status" value="1"/>
</dbReference>
<keyword evidence="3" id="KW-0804">Transcription</keyword>
<dbReference type="InterPro" id="IPR036390">
    <property type="entry name" value="WH_DNA-bd_sf"/>
</dbReference>
<dbReference type="RefSeq" id="WP_191667550.1">
    <property type="nucleotide sequence ID" value="NZ_QORN01000005.1"/>
</dbReference>
<dbReference type="InterPro" id="IPR036388">
    <property type="entry name" value="WH-like_DNA-bd_sf"/>
</dbReference>
<dbReference type="PANTHER" id="PTHR42756">
    <property type="entry name" value="TRANSCRIPTIONAL REGULATOR, MARR"/>
    <property type="match status" value="1"/>
</dbReference>
<dbReference type="EMBL" id="QORN01000005">
    <property type="protein sequence ID" value="MBD5805795.1"/>
    <property type="molecule type" value="Genomic_DNA"/>
</dbReference>
<dbReference type="PROSITE" id="PS50995">
    <property type="entry name" value="HTH_MARR_2"/>
    <property type="match status" value="1"/>
</dbReference>
<gene>
    <name evidence="5" type="ORF">DTK66_01500</name>
</gene>
<comment type="caution">
    <text evidence="5">The sequence shown here is derived from an EMBL/GenBank/DDBJ whole genome shotgun (WGS) entry which is preliminary data.</text>
</comment>
<evidence type="ECO:0000256" key="3">
    <source>
        <dbReference type="ARBA" id="ARBA00023163"/>
    </source>
</evidence>
<dbReference type="SUPFAM" id="SSF46785">
    <property type="entry name" value="Winged helix' DNA-binding domain"/>
    <property type="match status" value="1"/>
</dbReference>
<keyword evidence="6" id="KW-1185">Reference proteome</keyword>
<organism evidence="5 6">
    <name type="scientific">Limosilactobacillus walteri</name>
    <dbReference type="NCBI Taxonomy" id="2268022"/>
    <lineage>
        <taxon>Bacteria</taxon>
        <taxon>Bacillati</taxon>
        <taxon>Bacillota</taxon>
        <taxon>Bacilli</taxon>
        <taxon>Lactobacillales</taxon>
        <taxon>Lactobacillaceae</taxon>
        <taxon>Limosilactobacillus</taxon>
    </lineage>
</organism>